<organism evidence="3 4">
    <name type="scientific">Phytohabitans aurantiacus</name>
    <dbReference type="NCBI Taxonomy" id="3016789"/>
    <lineage>
        <taxon>Bacteria</taxon>
        <taxon>Bacillati</taxon>
        <taxon>Actinomycetota</taxon>
        <taxon>Actinomycetes</taxon>
        <taxon>Micromonosporales</taxon>
        <taxon>Micromonosporaceae</taxon>
    </lineage>
</organism>
<evidence type="ECO:0000313" key="4">
    <source>
        <dbReference type="Proteomes" id="UP001144280"/>
    </source>
</evidence>
<dbReference type="Gene3D" id="1.10.443.10">
    <property type="entry name" value="Intergrase catalytic core"/>
    <property type="match status" value="1"/>
</dbReference>
<feature type="domain" description="Tyr recombinase" evidence="2">
    <location>
        <begin position="1"/>
        <end position="125"/>
    </location>
</feature>
<dbReference type="SUPFAM" id="SSF56349">
    <property type="entry name" value="DNA breaking-rejoining enzymes"/>
    <property type="match status" value="1"/>
</dbReference>
<name>A0ABQ5RBH6_9ACTN</name>
<gene>
    <name evidence="3" type="ORF">Pa4123_86280</name>
</gene>
<comment type="caution">
    <text evidence="3">The sequence shown here is derived from an EMBL/GenBank/DDBJ whole genome shotgun (WGS) entry which is preliminary data.</text>
</comment>
<accession>A0ABQ5RBH6</accession>
<keyword evidence="4" id="KW-1185">Reference proteome</keyword>
<sequence length="139" mass="15802">MTPAINDVDALLRWWLTDVRHQYGDNWQAPDAPLLPSERRDPHTGLCRRAGDDALRSGLAQAVRTWLPDWAGKLTPHGLRHFCASSLYARDMGLKAIQELLGHEWLSTTTRYVHVHAEHIEHAWSLANQRVADRLAVRG</sequence>
<reference evidence="3" key="1">
    <citation type="submission" date="2022-12" db="EMBL/GenBank/DDBJ databases">
        <title>New Phytohabitans aurantiacus sp. RD004123 nov., an actinomycete isolated from soil.</title>
        <authorList>
            <person name="Triningsih D.W."/>
            <person name="Harunari E."/>
            <person name="Igarashi Y."/>
        </authorList>
    </citation>
    <scope>NUCLEOTIDE SEQUENCE</scope>
    <source>
        <strain evidence="3">RD004123</strain>
    </source>
</reference>
<dbReference type="InterPro" id="IPR002104">
    <property type="entry name" value="Integrase_catalytic"/>
</dbReference>
<evidence type="ECO:0000256" key="1">
    <source>
        <dbReference type="ARBA" id="ARBA00023172"/>
    </source>
</evidence>
<dbReference type="PROSITE" id="PS51898">
    <property type="entry name" value="TYR_RECOMBINASE"/>
    <property type="match status" value="1"/>
</dbReference>
<evidence type="ECO:0000313" key="3">
    <source>
        <dbReference type="EMBL" id="GLI03350.1"/>
    </source>
</evidence>
<dbReference type="EMBL" id="BSDI01000083">
    <property type="protein sequence ID" value="GLI03350.1"/>
    <property type="molecule type" value="Genomic_DNA"/>
</dbReference>
<dbReference type="Proteomes" id="UP001144280">
    <property type="component" value="Unassembled WGS sequence"/>
</dbReference>
<dbReference type="Pfam" id="PF00589">
    <property type="entry name" value="Phage_integrase"/>
    <property type="match status" value="1"/>
</dbReference>
<dbReference type="InterPro" id="IPR011010">
    <property type="entry name" value="DNA_brk_join_enz"/>
</dbReference>
<protein>
    <recommendedName>
        <fullName evidence="2">Tyr recombinase domain-containing protein</fullName>
    </recommendedName>
</protein>
<evidence type="ECO:0000259" key="2">
    <source>
        <dbReference type="PROSITE" id="PS51898"/>
    </source>
</evidence>
<dbReference type="InterPro" id="IPR013762">
    <property type="entry name" value="Integrase-like_cat_sf"/>
</dbReference>
<proteinExistence type="predicted"/>
<keyword evidence="1" id="KW-0233">DNA recombination</keyword>